<evidence type="ECO:0008006" key="3">
    <source>
        <dbReference type="Google" id="ProtNLM"/>
    </source>
</evidence>
<accession>A0A4Y7TR26</accession>
<keyword evidence="2" id="KW-1185">Reference proteome</keyword>
<sequence length="286" mass="33438">MPMEILLQIAVLAASTSQEAYCRFSLVSRDMRKIIEREALPYLPIRLESAPTIIAFHKVLVRRPELATRVRHLWIRGARSRQKPKQGYSEPTSQTWRQFKASAFEQLFIINACTRLVSLACSFPVMFLCFRFTRDIFFKHDQLKELTLFENWNLWACFTLEPPVDGPHLFLQLTHLTIFDSVAPHFPAQLFPSLRYFSAEIVPAFPQAALEAFDMNDALKAPLPQTIKDLPRDVLISLFMVDHSERGAKEVTSEDERRWLMRVGNPQFFQWWSARIWGHRDVWTLK</sequence>
<dbReference type="Proteomes" id="UP000298030">
    <property type="component" value="Unassembled WGS sequence"/>
</dbReference>
<protein>
    <recommendedName>
        <fullName evidence="3">F-box domain-containing protein</fullName>
    </recommendedName>
</protein>
<gene>
    <name evidence="1" type="ORF">FA13DRAFT_1726982</name>
</gene>
<proteinExistence type="predicted"/>
<reference evidence="1 2" key="1">
    <citation type="journal article" date="2019" name="Nat. Ecol. Evol.">
        <title>Megaphylogeny resolves global patterns of mushroom evolution.</title>
        <authorList>
            <person name="Varga T."/>
            <person name="Krizsan K."/>
            <person name="Foldi C."/>
            <person name="Dima B."/>
            <person name="Sanchez-Garcia M."/>
            <person name="Sanchez-Ramirez S."/>
            <person name="Szollosi G.J."/>
            <person name="Szarkandi J.G."/>
            <person name="Papp V."/>
            <person name="Albert L."/>
            <person name="Andreopoulos W."/>
            <person name="Angelini C."/>
            <person name="Antonin V."/>
            <person name="Barry K.W."/>
            <person name="Bougher N.L."/>
            <person name="Buchanan P."/>
            <person name="Buyck B."/>
            <person name="Bense V."/>
            <person name="Catcheside P."/>
            <person name="Chovatia M."/>
            <person name="Cooper J."/>
            <person name="Damon W."/>
            <person name="Desjardin D."/>
            <person name="Finy P."/>
            <person name="Geml J."/>
            <person name="Haridas S."/>
            <person name="Hughes K."/>
            <person name="Justo A."/>
            <person name="Karasinski D."/>
            <person name="Kautmanova I."/>
            <person name="Kiss B."/>
            <person name="Kocsube S."/>
            <person name="Kotiranta H."/>
            <person name="LaButti K.M."/>
            <person name="Lechner B.E."/>
            <person name="Liimatainen K."/>
            <person name="Lipzen A."/>
            <person name="Lukacs Z."/>
            <person name="Mihaltcheva S."/>
            <person name="Morgado L.N."/>
            <person name="Niskanen T."/>
            <person name="Noordeloos M.E."/>
            <person name="Ohm R.A."/>
            <person name="Ortiz-Santana B."/>
            <person name="Ovrebo C."/>
            <person name="Racz N."/>
            <person name="Riley R."/>
            <person name="Savchenko A."/>
            <person name="Shiryaev A."/>
            <person name="Soop K."/>
            <person name="Spirin V."/>
            <person name="Szebenyi C."/>
            <person name="Tomsovsky M."/>
            <person name="Tulloss R.E."/>
            <person name="Uehling J."/>
            <person name="Grigoriev I.V."/>
            <person name="Vagvolgyi C."/>
            <person name="Papp T."/>
            <person name="Martin F.M."/>
            <person name="Miettinen O."/>
            <person name="Hibbett D.S."/>
            <person name="Nagy L.G."/>
        </authorList>
    </citation>
    <scope>NUCLEOTIDE SEQUENCE [LARGE SCALE GENOMIC DNA]</scope>
    <source>
        <strain evidence="1 2">FP101781</strain>
    </source>
</reference>
<comment type="caution">
    <text evidence="1">The sequence shown here is derived from an EMBL/GenBank/DDBJ whole genome shotgun (WGS) entry which is preliminary data.</text>
</comment>
<dbReference type="EMBL" id="QPFP01000005">
    <property type="protein sequence ID" value="TEB36616.1"/>
    <property type="molecule type" value="Genomic_DNA"/>
</dbReference>
<name>A0A4Y7TR26_COPMI</name>
<organism evidence="1 2">
    <name type="scientific">Coprinellus micaceus</name>
    <name type="common">Glistening ink-cap mushroom</name>
    <name type="synonym">Coprinus micaceus</name>
    <dbReference type="NCBI Taxonomy" id="71717"/>
    <lineage>
        <taxon>Eukaryota</taxon>
        <taxon>Fungi</taxon>
        <taxon>Dikarya</taxon>
        <taxon>Basidiomycota</taxon>
        <taxon>Agaricomycotina</taxon>
        <taxon>Agaricomycetes</taxon>
        <taxon>Agaricomycetidae</taxon>
        <taxon>Agaricales</taxon>
        <taxon>Agaricineae</taxon>
        <taxon>Psathyrellaceae</taxon>
        <taxon>Coprinellus</taxon>
    </lineage>
</organism>
<dbReference type="AlphaFoldDB" id="A0A4Y7TR26"/>
<evidence type="ECO:0000313" key="2">
    <source>
        <dbReference type="Proteomes" id="UP000298030"/>
    </source>
</evidence>
<dbReference type="OrthoDB" id="2935230at2759"/>
<evidence type="ECO:0000313" key="1">
    <source>
        <dbReference type="EMBL" id="TEB36616.1"/>
    </source>
</evidence>